<keyword evidence="3" id="KW-1185">Reference proteome</keyword>
<dbReference type="EMBL" id="MVGC01000022">
    <property type="protein sequence ID" value="RJE26419.1"/>
    <property type="molecule type" value="Genomic_DNA"/>
</dbReference>
<dbReference type="Gene3D" id="2.40.160.200">
    <property type="entry name" value="LURP1-related"/>
    <property type="match status" value="1"/>
</dbReference>
<dbReference type="SUPFAM" id="SSF54518">
    <property type="entry name" value="Tubby C-terminal domain-like"/>
    <property type="match status" value="1"/>
</dbReference>
<comment type="similarity">
    <text evidence="1">Belongs to the LOR family.</text>
</comment>
<comment type="caution">
    <text evidence="2">The sequence shown here is derived from an EMBL/GenBank/DDBJ whole genome shotgun (WGS) entry which is preliminary data.</text>
</comment>
<name>A0A3A2ZTD8_9EURO</name>
<gene>
    <name evidence="2" type="ORF">PHISCL_01220</name>
</gene>
<evidence type="ECO:0000313" key="3">
    <source>
        <dbReference type="Proteomes" id="UP000266188"/>
    </source>
</evidence>
<reference evidence="3" key="1">
    <citation type="submission" date="2017-02" db="EMBL/GenBank/DDBJ databases">
        <authorList>
            <person name="Tafer H."/>
            <person name="Lopandic K."/>
        </authorList>
    </citation>
    <scope>NUCLEOTIDE SEQUENCE [LARGE SCALE GENOMIC DNA]</scope>
    <source>
        <strain evidence="3">CBS 366.77</strain>
    </source>
</reference>
<dbReference type="InterPro" id="IPR038595">
    <property type="entry name" value="LOR_sf"/>
</dbReference>
<protein>
    <submittedName>
        <fullName evidence="2">Uncharacterized protein</fullName>
    </submittedName>
</protein>
<dbReference type="AlphaFoldDB" id="A0A3A2ZTD8"/>
<evidence type="ECO:0000256" key="1">
    <source>
        <dbReference type="ARBA" id="ARBA00005437"/>
    </source>
</evidence>
<dbReference type="OrthoDB" id="97518at2759"/>
<accession>A0A3A2ZTD8</accession>
<sequence>METPELTDLKQPIAIRTEHVAEHQTTLYIKQFRTLQNRDGDFKVYEDLGEAPERRQLFFVDGRAPPFKQRRYFYDTSGAPLFDISGKKGTVTWCAYFPGEKKKSEPIARFAPRWNPLINMLDVYVKNSAGNGEEVKLKVRGQDLLKHRIHVYLDKALVMSINRIRGHAVATDTEWTAEVARGMDISLVSPRLISN</sequence>
<dbReference type="Proteomes" id="UP000266188">
    <property type="component" value="Unassembled WGS sequence"/>
</dbReference>
<evidence type="ECO:0000313" key="2">
    <source>
        <dbReference type="EMBL" id="RJE26419.1"/>
    </source>
</evidence>
<dbReference type="Pfam" id="PF04525">
    <property type="entry name" value="LOR"/>
    <property type="match status" value="1"/>
</dbReference>
<dbReference type="STRING" id="2070753.A0A3A2ZTD8"/>
<dbReference type="InterPro" id="IPR025659">
    <property type="entry name" value="Tubby-like_C"/>
</dbReference>
<dbReference type="InterPro" id="IPR007612">
    <property type="entry name" value="LOR"/>
</dbReference>
<proteinExistence type="inferred from homology"/>
<organism evidence="2 3">
    <name type="scientific">Aspergillus sclerotialis</name>
    <dbReference type="NCBI Taxonomy" id="2070753"/>
    <lineage>
        <taxon>Eukaryota</taxon>
        <taxon>Fungi</taxon>
        <taxon>Dikarya</taxon>
        <taxon>Ascomycota</taxon>
        <taxon>Pezizomycotina</taxon>
        <taxon>Eurotiomycetes</taxon>
        <taxon>Eurotiomycetidae</taxon>
        <taxon>Eurotiales</taxon>
        <taxon>Aspergillaceae</taxon>
        <taxon>Aspergillus</taxon>
        <taxon>Aspergillus subgen. Polypaecilum</taxon>
    </lineage>
</organism>